<sequence>MNEIKTNYEYETGVIIAKIFRAHNLGPQKMPAILCNKHGPFTFGNSPLVSVKMAKVLEIVAQMAYKGLWAEPEYQ</sequence>
<evidence type="ECO:0008006" key="3">
    <source>
        <dbReference type="Google" id="ProtNLM"/>
    </source>
</evidence>
<dbReference type="Gene3D" id="3.40.225.10">
    <property type="entry name" value="Class II aldolase/adducin N-terminal domain"/>
    <property type="match status" value="1"/>
</dbReference>
<dbReference type="AlphaFoldDB" id="W0GRD5"/>
<accession>W0GRD5</accession>
<protein>
    <recommendedName>
        <fullName evidence="3">Class II aldolase/adducin N-terminal domain-containing protein</fullName>
    </recommendedName>
</protein>
<dbReference type="EMBL" id="CP006720">
    <property type="protein sequence ID" value="AHI58273.1"/>
    <property type="molecule type" value="Genomic_DNA"/>
</dbReference>
<dbReference type="KEGG" id="smia:P344_04755"/>
<name>W0GRD5_9MOLU</name>
<gene>
    <name evidence="1" type="ORF">P344_04755</name>
</gene>
<dbReference type="InterPro" id="IPR036409">
    <property type="entry name" value="Aldolase_II/adducin_N_sf"/>
</dbReference>
<reference evidence="1 2" key="1">
    <citation type="submission" date="2013-09" db="EMBL/GenBank/DDBJ databases">
        <title>Complete genome sequence of Spiroplasma mirum suckling mouse cataract agent.</title>
        <authorList>
            <person name="Landry C.A."/>
            <person name="Bastian F.O."/>
            <person name="Thune R.L."/>
        </authorList>
    </citation>
    <scope>NUCLEOTIDE SEQUENCE [LARGE SCALE GENOMIC DNA]</scope>
    <source>
        <strain evidence="1 2">SMCA</strain>
    </source>
</reference>
<dbReference type="eggNOG" id="COG0235">
    <property type="taxonomic scope" value="Bacteria"/>
</dbReference>
<dbReference type="PATRIC" id="fig|838561.3.peg.910"/>
<keyword evidence="2" id="KW-1185">Reference proteome</keyword>
<dbReference type="KEGG" id="smir:SMM_0791"/>
<organism evidence="1 2">
    <name type="scientific">Spiroplasma mirum ATCC 29335</name>
    <dbReference type="NCBI Taxonomy" id="838561"/>
    <lineage>
        <taxon>Bacteria</taxon>
        <taxon>Bacillati</taxon>
        <taxon>Mycoplasmatota</taxon>
        <taxon>Mollicutes</taxon>
        <taxon>Entomoplasmatales</taxon>
        <taxon>Spiroplasmataceae</taxon>
        <taxon>Spiroplasma</taxon>
    </lineage>
</organism>
<dbReference type="HOGENOM" id="CLU_2669217_0_0_14"/>
<dbReference type="Proteomes" id="UP000019260">
    <property type="component" value="Chromosome"/>
</dbReference>
<dbReference type="SUPFAM" id="SSF53639">
    <property type="entry name" value="AraD/HMP-PK domain-like"/>
    <property type="match status" value="1"/>
</dbReference>
<evidence type="ECO:0000313" key="1">
    <source>
        <dbReference type="EMBL" id="AHI58273.1"/>
    </source>
</evidence>
<proteinExistence type="predicted"/>
<dbReference type="STRING" id="838561.P344_04755"/>
<evidence type="ECO:0000313" key="2">
    <source>
        <dbReference type="Proteomes" id="UP000019260"/>
    </source>
</evidence>